<dbReference type="AlphaFoldDB" id="A0A7H2BKY1"/>
<accession>A0A7H2BKY1</accession>
<feature type="transmembrane region" description="Helical" evidence="2">
    <location>
        <begin position="48"/>
        <end position="71"/>
    </location>
</feature>
<dbReference type="RefSeq" id="WP_190617917.1">
    <property type="nucleotide sequence ID" value="NZ_CP061538.1"/>
</dbReference>
<keyword evidence="4" id="KW-1185">Reference proteome</keyword>
<dbReference type="NCBIfam" id="NF041390">
    <property type="entry name" value="TadE_Rv3655c"/>
    <property type="match status" value="1"/>
</dbReference>
<keyword evidence="2" id="KW-0812">Transmembrane</keyword>
<name>A0A7H2BKY1_9MICC</name>
<keyword evidence="2" id="KW-0472">Membrane</keyword>
<evidence type="ECO:0000313" key="3">
    <source>
        <dbReference type="EMBL" id="QNV40327.1"/>
    </source>
</evidence>
<protein>
    <recommendedName>
        <fullName evidence="5">Pilus assembly protein</fullName>
    </recommendedName>
</protein>
<evidence type="ECO:0000313" key="4">
    <source>
        <dbReference type="Proteomes" id="UP000516421"/>
    </source>
</evidence>
<dbReference type="KEGG" id="rama:IDM48_02515"/>
<evidence type="ECO:0008006" key="5">
    <source>
        <dbReference type="Google" id="ProtNLM"/>
    </source>
</evidence>
<dbReference type="EMBL" id="CP061538">
    <property type="protein sequence ID" value="QNV40327.1"/>
    <property type="molecule type" value="Genomic_DNA"/>
</dbReference>
<dbReference type="Proteomes" id="UP000516421">
    <property type="component" value="Chromosome"/>
</dbReference>
<gene>
    <name evidence="3" type="ORF">IDM48_02515</name>
</gene>
<keyword evidence="2" id="KW-1133">Transmembrane helix</keyword>
<sequence>MKTSSPPTGWGVQPMPFPHRRGRKGSASCRATSGSFDSSEAGAVTAEFAVALPAVIFLLALLMGSIATGVVQLQLEESARVGARAAARGEAMEDVRRVAQDVGTDISVVVTDHSETVTVQTSRQAPGLIGEITGWTLYADSTIPAEPAAIKPGKEKS</sequence>
<proteinExistence type="predicted"/>
<organism evidence="3 4">
    <name type="scientific">Rothia amarae</name>
    <dbReference type="NCBI Taxonomy" id="169480"/>
    <lineage>
        <taxon>Bacteria</taxon>
        <taxon>Bacillati</taxon>
        <taxon>Actinomycetota</taxon>
        <taxon>Actinomycetes</taxon>
        <taxon>Micrococcales</taxon>
        <taxon>Micrococcaceae</taxon>
        <taxon>Rothia</taxon>
    </lineage>
</organism>
<feature type="region of interest" description="Disordered" evidence="1">
    <location>
        <begin position="1"/>
        <end position="31"/>
    </location>
</feature>
<reference evidence="3 4" key="1">
    <citation type="submission" date="2020-09" db="EMBL/GenBank/DDBJ databases">
        <title>Investigation of environmental microbe.</title>
        <authorList>
            <person name="Ou Y."/>
            <person name="Kang Q."/>
        </authorList>
    </citation>
    <scope>NUCLEOTIDE SEQUENCE [LARGE SCALE GENOMIC DNA]</scope>
    <source>
        <strain evidence="3 4">KJZ-9</strain>
    </source>
</reference>
<dbReference type="InterPro" id="IPR049790">
    <property type="entry name" value="Rv3655c/TadE"/>
</dbReference>
<evidence type="ECO:0000256" key="1">
    <source>
        <dbReference type="SAM" id="MobiDB-lite"/>
    </source>
</evidence>
<evidence type="ECO:0000256" key="2">
    <source>
        <dbReference type="SAM" id="Phobius"/>
    </source>
</evidence>